<evidence type="ECO:0000313" key="3">
    <source>
        <dbReference type="Proteomes" id="UP000027644"/>
    </source>
</evidence>
<reference evidence="2 3" key="1">
    <citation type="journal article" date="2014" name="PLoS Genet.">
        <title>Hidden diversity in honey bee gut symbionts detected by single-cell genomics.</title>
        <authorList>
            <person name="Engel P."/>
            <person name="Stepanauskas R."/>
            <person name="Moran N."/>
        </authorList>
    </citation>
    <scope>NUCLEOTIDE SEQUENCE [LARGE SCALE GENOMIC DNA]</scope>
    <source>
        <strain evidence="2 3">SCGC AB-598-J21</strain>
    </source>
</reference>
<dbReference type="EMBL" id="AVQL01000451">
    <property type="protein sequence ID" value="KEQ00391.1"/>
    <property type="molecule type" value="Genomic_DNA"/>
</dbReference>
<comment type="caution">
    <text evidence="2">The sequence shown here is derived from an EMBL/GenBank/DDBJ whole genome shotgun (WGS) entry which is preliminary data.</text>
</comment>
<accession>A0A074V5F9</accession>
<name>A0A074V5F9_9NEIS</name>
<organism evidence="2 3">
    <name type="scientific">Snodgrassella alvi SCGC AB-598-J21</name>
    <dbReference type="NCBI Taxonomy" id="1385367"/>
    <lineage>
        <taxon>Bacteria</taxon>
        <taxon>Pseudomonadati</taxon>
        <taxon>Pseudomonadota</taxon>
        <taxon>Betaproteobacteria</taxon>
        <taxon>Neisseriales</taxon>
        <taxon>Neisseriaceae</taxon>
        <taxon>Snodgrassella</taxon>
    </lineage>
</organism>
<evidence type="ECO:0000256" key="1">
    <source>
        <dbReference type="SAM" id="MobiDB-lite"/>
    </source>
</evidence>
<evidence type="ECO:0000313" key="2">
    <source>
        <dbReference type="EMBL" id="KEQ00391.1"/>
    </source>
</evidence>
<dbReference type="Proteomes" id="UP000027644">
    <property type="component" value="Unassembled WGS sequence"/>
</dbReference>
<dbReference type="AlphaFoldDB" id="A0A074V5F9"/>
<sequence length="311" mass="35078">MAVIRARREDTFTVVDNEILQPCKLSFDARGLLCTLLSKPDDWSMNVKDLENETQGCRKHSKSDALYAMLKELKEAGYVIMERKATGEVDYFVYDTPRLVATAKIDNDTTKILNQNEVEEVKSPIGKIPNGENPKQGKSLTGKIPIGENLCLLSDNYTDGKADFVGSDSEKSEECSIYNNIYNKYNNNIYNNKNNKNNKNINKHKKTKNPQTWVYGINLLLAENIDEQLASDFIAIRKAKNAPLTLTALRGILREANKAGLTLENALRICIERNWQGFSASWLFESHNQTQSTKPSVKDIPKHTEGGVLSW</sequence>
<protein>
    <submittedName>
        <fullName evidence="2">Complementary sex determiner protein</fullName>
    </submittedName>
</protein>
<feature type="compositionally biased region" description="Basic and acidic residues" evidence="1">
    <location>
        <begin position="296"/>
        <end position="305"/>
    </location>
</feature>
<proteinExistence type="predicted"/>
<feature type="region of interest" description="Disordered" evidence="1">
    <location>
        <begin position="292"/>
        <end position="311"/>
    </location>
</feature>
<gene>
    <name evidence="2" type="ORF">SASC598J21_017920</name>
</gene>